<dbReference type="InterPro" id="IPR005844">
    <property type="entry name" value="A-D-PHexomutase_a/b/a-I"/>
</dbReference>
<dbReference type="OrthoDB" id="8300170at2759"/>
<dbReference type="SUPFAM" id="SSF53738">
    <property type="entry name" value="Phosphoglucomutase, first 3 domains"/>
    <property type="match status" value="3"/>
</dbReference>
<evidence type="ECO:0000256" key="5">
    <source>
        <dbReference type="ARBA" id="ARBA00022526"/>
    </source>
</evidence>
<dbReference type="InterPro" id="IPR005846">
    <property type="entry name" value="A-D-PHexomutase_a/b/a-III"/>
</dbReference>
<dbReference type="CDD" id="cd05799">
    <property type="entry name" value="PGM2"/>
    <property type="match status" value="1"/>
</dbReference>
<evidence type="ECO:0000256" key="6">
    <source>
        <dbReference type="ARBA" id="ARBA00022553"/>
    </source>
</evidence>
<sequence length="618" mass="69904">MQSIFNYIKNNKKTVAGAVVAIASGIAIYKYKTSIYREAEKWLKIDKNEETKKEVKELVSKNDTKGLKKIFGQRLSFGTAGLRARMGAGYSQMNEITVAQTAQGLVRYLEEQFKDKIRELGVVIGFDARNNSQTFAEISARIFASQKIKVFYYSEPVPTPFVPFAITQLKTAAGVMVTASHNPKNDNGYKVYWDNGAQIISPHDVGISRCIEANLDIWEIEQIDLKKNPLIVNLIENQFDHKYYEYLQSQLPTNYKSNPQTDRKITYTAMHGVGYRWFKKACQACDIQKIEPVKEQVEPDPEFPTVEYPNPEEGKESLKLAIETAERTGCDLILANDPDADRIAVVEKSHGKWKFLHGNDVGILLAWWLLMNLKKSNKDIDPSKLLMVSTVVSSGMLSAFAQAEGIRYEETLTGFKWIANKGFDLEKKGFHCVFGFEESIGYMSSLIVPDKDGISAAVLISQMANYLAGFGMDLTEKLSRIHQKYGHFIFENSYFFCYDPVTISSIFNKIRNDGNYPKFCGDFPIKFIRDLTVCYDNSKPDLVPILPCSKSSQMITFTLDNGCIVTLRTSGTEPKIKYYIEMSGKDDPEKIRSILDNVVKAVIENFLDPKGNNLGERK</sequence>
<dbReference type="OMA" id="GYCVDPE"/>
<keyword evidence="9" id="KW-0413">Isomerase</keyword>
<dbReference type="InterPro" id="IPR016066">
    <property type="entry name" value="A-D-PHexomutase_CS"/>
</dbReference>
<dbReference type="InterPro" id="IPR036900">
    <property type="entry name" value="A-D-PHexomutase_C_sf"/>
</dbReference>
<evidence type="ECO:0000256" key="10">
    <source>
        <dbReference type="ARBA" id="ARBA00023277"/>
    </source>
</evidence>
<dbReference type="GO" id="GO:0008973">
    <property type="term" value="F:phosphopentomutase activity"/>
    <property type="evidence" value="ECO:0007669"/>
    <property type="project" value="TreeGrafter"/>
</dbReference>
<name>A0A9Q0L6R8_ANAIG</name>
<keyword evidence="15" id="KW-1185">Reference proteome</keyword>
<dbReference type="GO" id="GO:0006166">
    <property type="term" value="P:purine ribonucleoside salvage"/>
    <property type="evidence" value="ECO:0007669"/>
    <property type="project" value="TreeGrafter"/>
</dbReference>
<keyword evidence="6" id="KW-0597">Phosphoprotein</keyword>
<dbReference type="Pfam" id="PF02880">
    <property type="entry name" value="PGM_PMM_III"/>
    <property type="match status" value="1"/>
</dbReference>
<comment type="subcellular location">
    <subcellularLocation>
        <location evidence="2">Cytoplasm</location>
    </subcellularLocation>
</comment>
<evidence type="ECO:0000256" key="8">
    <source>
        <dbReference type="ARBA" id="ARBA00022842"/>
    </source>
</evidence>
<evidence type="ECO:0000256" key="1">
    <source>
        <dbReference type="ARBA" id="ARBA00001946"/>
    </source>
</evidence>
<keyword evidence="8" id="KW-0460">Magnesium</keyword>
<gene>
    <name evidence="14" type="ORF">M0811_13633</name>
</gene>
<keyword evidence="5" id="KW-0313">Glucose metabolism</keyword>
<comment type="cofactor">
    <cofactor evidence="1">
        <name>Mg(2+)</name>
        <dbReference type="ChEBI" id="CHEBI:18420"/>
    </cofactor>
</comment>
<evidence type="ECO:0000259" key="13">
    <source>
        <dbReference type="Pfam" id="PF02880"/>
    </source>
</evidence>
<feature type="domain" description="Alpha-D-phosphohexomutase alpha/beta/alpha" evidence="11">
    <location>
        <begin position="75"/>
        <end position="214"/>
    </location>
</feature>
<dbReference type="GO" id="GO:0005634">
    <property type="term" value="C:nucleus"/>
    <property type="evidence" value="ECO:0007669"/>
    <property type="project" value="TreeGrafter"/>
</dbReference>
<feature type="domain" description="Alpha-D-phosphohexomutase alpha/beta/alpha" evidence="13">
    <location>
        <begin position="358"/>
        <end position="478"/>
    </location>
</feature>
<dbReference type="InterPro" id="IPR016055">
    <property type="entry name" value="A-D-PHexomutase_a/b/a-I/II/III"/>
</dbReference>
<accession>A0A9Q0L6R8</accession>
<evidence type="ECO:0000259" key="12">
    <source>
        <dbReference type="Pfam" id="PF02879"/>
    </source>
</evidence>
<dbReference type="AlphaFoldDB" id="A0A9Q0L6R8"/>
<evidence type="ECO:0000256" key="2">
    <source>
        <dbReference type="ARBA" id="ARBA00004496"/>
    </source>
</evidence>
<evidence type="ECO:0000256" key="7">
    <source>
        <dbReference type="ARBA" id="ARBA00022723"/>
    </source>
</evidence>
<dbReference type="InterPro" id="IPR005845">
    <property type="entry name" value="A-D-PHexomutase_a/b/a-II"/>
</dbReference>
<evidence type="ECO:0000313" key="14">
    <source>
        <dbReference type="EMBL" id="KAJ5066435.1"/>
    </source>
</evidence>
<dbReference type="PANTHER" id="PTHR45745:SF1">
    <property type="entry name" value="PHOSPHOGLUCOMUTASE 2B-RELATED"/>
    <property type="match status" value="1"/>
</dbReference>
<dbReference type="Gene3D" id="3.30.310.50">
    <property type="entry name" value="Alpha-D-phosphohexomutase, C-terminal domain"/>
    <property type="match status" value="1"/>
</dbReference>
<evidence type="ECO:0000256" key="9">
    <source>
        <dbReference type="ARBA" id="ARBA00023235"/>
    </source>
</evidence>
<keyword evidence="7" id="KW-0479">Metal-binding</keyword>
<dbReference type="GO" id="GO:0006006">
    <property type="term" value="P:glucose metabolic process"/>
    <property type="evidence" value="ECO:0007669"/>
    <property type="project" value="UniProtKB-KW"/>
</dbReference>
<comment type="similarity">
    <text evidence="3">Belongs to the phosphohexose mutase family.</text>
</comment>
<comment type="caution">
    <text evidence="14">The sequence shown here is derived from an EMBL/GenBank/DDBJ whole genome shotgun (WGS) entry which is preliminary data.</text>
</comment>
<feature type="domain" description="Alpha-D-phosphohexomutase alpha/beta/alpha" evidence="12">
    <location>
        <begin position="242"/>
        <end position="348"/>
    </location>
</feature>
<dbReference type="PANTHER" id="PTHR45745">
    <property type="entry name" value="PHOSPHOMANNOMUTASE 45A"/>
    <property type="match status" value="1"/>
</dbReference>
<keyword evidence="4" id="KW-0963">Cytoplasm</keyword>
<dbReference type="GO" id="GO:0000287">
    <property type="term" value="F:magnesium ion binding"/>
    <property type="evidence" value="ECO:0007669"/>
    <property type="project" value="InterPro"/>
</dbReference>
<evidence type="ECO:0000259" key="11">
    <source>
        <dbReference type="Pfam" id="PF02878"/>
    </source>
</evidence>
<dbReference type="GO" id="GO:0005737">
    <property type="term" value="C:cytoplasm"/>
    <property type="evidence" value="ECO:0007669"/>
    <property type="project" value="UniProtKB-SubCell"/>
</dbReference>
<organism evidence="14 15">
    <name type="scientific">Anaeramoeba ignava</name>
    <name type="common">Anaerobic marine amoeba</name>
    <dbReference type="NCBI Taxonomy" id="1746090"/>
    <lineage>
        <taxon>Eukaryota</taxon>
        <taxon>Metamonada</taxon>
        <taxon>Anaeramoebidae</taxon>
        <taxon>Anaeramoeba</taxon>
    </lineage>
</organism>
<evidence type="ECO:0000313" key="15">
    <source>
        <dbReference type="Proteomes" id="UP001149090"/>
    </source>
</evidence>
<evidence type="ECO:0000256" key="3">
    <source>
        <dbReference type="ARBA" id="ARBA00010231"/>
    </source>
</evidence>
<evidence type="ECO:0000256" key="4">
    <source>
        <dbReference type="ARBA" id="ARBA00022490"/>
    </source>
</evidence>
<protein>
    <submittedName>
        <fullName evidence="14">Phosphomannomutase 45a</fullName>
    </submittedName>
</protein>
<dbReference type="FunFam" id="3.40.120.10:FF:000035">
    <property type="entry name" value="Pgm3p"/>
    <property type="match status" value="1"/>
</dbReference>
<dbReference type="EMBL" id="JAPDFW010000143">
    <property type="protein sequence ID" value="KAJ5066435.1"/>
    <property type="molecule type" value="Genomic_DNA"/>
</dbReference>
<dbReference type="Proteomes" id="UP001149090">
    <property type="component" value="Unassembled WGS sequence"/>
</dbReference>
<reference evidence="14" key="1">
    <citation type="submission" date="2022-10" db="EMBL/GenBank/DDBJ databases">
        <title>Novel sulphate-reducing endosymbionts in the free-living metamonad Anaeramoeba.</title>
        <authorList>
            <person name="Jerlstrom-Hultqvist J."/>
            <person name="Cepicka I."/>
            <person name="Gallot-Lavallee L."/>
            <person name="Salas-Leiva D."/>
            <person name="Curtis B.A."/>
            <person name="Zahonova K."/>
            <person name="Pipaliya S."/>
            <person name="Dacks J."/>
            <person name="Roger A.J."/>
        </authorList>
    </citation>
    <scope>NUCLEOTIDE SEQUENCE</scope>
    <source>
        <strain evidence="14">BMAN</strain>
    </source>
</reference>
<dbReference type="SUPFAM" id="SSF55957">
    <property type="entry name" value="Phosphoglucomutase, C-terminal domain"/>
    <property type="match status" value="1"/>
</dbReference>
<keyword evidence="10" id="KW-0119">Carbohydrate metabolism</keyword>
<proteinExistence type="inferred from homology"/>
<dbReference type="Pfam" id="PF02878">
    <property type="entry name" value="PGM_PMM_I"/>
    <property type="match status" value="1"/>
</dbReference>
<dbReference type="Pfam" id="PF02879">
    <property type="entry name" value="PGM_PMM_II"/>
    <property type="match status" value="1"/>
</dbReference>
<dbReference type="PROSITE" id="PS00710">
    <property type="entry name" value="PGM_PMM"/>
    <property type="match status" value="1"/>
</dbReference>
<dbReference type="Gene3D" id="3.40.120.10">
    <property type="entry name" value="Alpha-D-Glucose-1,6-Bisphosphate, subunit A, domain 3"/>
    <property type="match status" value="3"/>
</dbReference>